<keyword evidence="1" id="KW-0812">Transmembrane</keyword>
<keyword evidence="1" id="KW-1133">Transmembrane helix</keyword>
<feature type="transmembrane region" description="Helical" evidence="1">
    <location>
        <begin position="89"/>
        <end position="109"/>
    </location>
</feature>
<evidence type="ECO:0000313" key="2">
    <source>
        <dbReference type="EMBL" id="MPV85935.1"/>
    </source>
</evidence>
<protein>
    <submittedName>
        <fullName evidence="2">Uncharacterized protein</fullName>
    </submittedName>
</protein>
<keyword evidence="1" id="KW-0472">Membrane</keyword>
<reference evidence="2 3" key="1">
    <citation type="submission" date="2019-10" db="EMBL/GenBank/DDBJ databases">
        <title>Cardiobacteriales fam. a chemoheterotrophic member of the order Cardiobacteriales, and proposal of Cardiobacteriales fam. nov.</title>
        <authorList>
            <person name="Wang C."/>
        </authorList>
    </citation>
    <scope>NUCLEOTIDE SEQUENCE [LARGE SCALE GENOMIC DNA]</scope>
    <source>
        <strain evidence="2 3">ML27</strain>
    </source>
</reference>
<evidence type="ECO:0000256" key="1">
    <source>
        <dbReference type="SAM" id="Phobius"/>
    </source>
</evidence>
<keyword evidence="3" id="KW-1185">Reference proteome</keyword>
<dbReference type="InParanoid" id="A0A6N7EWH2"/>
<name>A0A6N7EWH2_9GAMM</name>
<gene>
    <name evidence="2" type="ORF">GCU85_04180</name>
</gene>
<feature type="transmembrane region" description="Helical" evidence="1">
    <location>
        <begin position="35"/>
        <end position="53"/>
    </location>
</feature>
<comment type="caution">
    <text evidence="2">The sequence shown here is derived from an EMBL/GenBank/DDBJ whole genome shotgun (WGS) entry which is preliminary data.</text>
</comment>
<sequence length="123" mass="13987">MDFIAVLLVIVISLGTLLFFVGYGILFVSAFSFNLKFSVFWLVLLGFSSVLFLLIGYPWYFALPFWCLPPIAAQWMLPASRHKKLAIMAFWLGFLCLVAGLFVLFYSAFPYIDWTQFGLDSTG</sequence>
<organism evidence="2 3">
    <name type="scientific">Ostreibacterium oceani</name>
    <dbReference type="NCBI Taxonomy" id="2654998"/>
    <lineage>
        <taxon>Bacteria</taxon>
        <taxon>Pseudomonadati</taxon>
        <taxon>Pseudomonadota</taxon>
        <taxon>Gammaproteobacteria</taxon>
        <taxon>Cardiobacteriales</taxon>
        <taxon>Ostreibacteriaceae</taxon>
        <taxon>Ostreibacterium</taxon>
    </lineage>
</organism>
<dbReference type="EMBL" id="WHNW01000003">
    <property type="protein sequence ID" value="MPV85935.1"/>
    <property type="molecule type" value="Genomic_DNA"/>
</dbReference>
<proteinExistence type="predicted"/>
<dbReference type="Proteomes" id="UP000471298">
    <property type="component" value="Unassembled WGS sequence"/>
</dbReference>
<accession>A0A6N7EWH2</accession>
<dbReference type="RefSeq" id="WP_152809671.1">
    <property type="nucleotide sequence ID" value="NZ_WHNW01000003.1"/>
</dbReference>
<evidence type="ECO:0000313" key="3">
    <source>
        <dbReference type="Proteomes" id="UP000471298"/>
    </source>
</evidence>
<feature type="transmembrane region" description="Helical" evidence="1">
    <location>
        <begin position="6"/>
        <end position="28"/>
    </location>
</feature>
<dbReference type="AlphaFoldDB" id="A0A6N7EWH2"/>